<dbReference type="Proteomes" id="UP000372533">
    <property type="component" value="Unassembled WGS sequence"/>
</dbReference>
<sequence>MEAKKLGFGLMRLPIKDENDVTTIDMEHLNKMVDTFLERGFTYFDTAYVYHMGKSEIALRESLVKRHKRESFTIATKLPLMALKKKEEQETIFNEQLEKCGVDYFDYYLLHNIGVSHYEVAKKFDSFKFIEEKKKEGKIKNIGFSFHDSAELLDKVLSEHPEVDFVQLQINYLDWDNESIQSRKCYEVAEKHNKPVIVMEPVKGGTLAKIPEKAEKLLNDYNPDMSISSWAIRFAASKDNVMMVLSGMSNMEQLLDNTGYMQNFKPFVQEEYNIIDEAVEIINESILVPCTACQYCVEGCPKNIAIPNYFALYNAEKQALNTGFSTQMVYYNNYTKTYGKASDCIECKQCEESCPQHIKIIDALKNVAETFEK</sequence>
<evidence type="ECO:0000313" key="8">
    <source>
        <dbReference type="EMBL" id="VHY08019.1"/>
    </source>
</evidence>
<protein>
    <submittedName>
        <fullName evidence="6 8">Oxidoreductase</fullName>
        <ecNumber evidence="8">1.1.1.-</ecNumber>
    </submittedName>
</protein>
<dbReference type="SUPFAM" id="SSF51430">
    <property type="entry name" value="NAD(P)-linked oxidoreductase"/>
    <property type="match status" value="1"/>
</dbReference>
<proteinExistence type="predicted"/>
<evidence type="ECO:0000256" key="1">
    <source>
        <dbReference type="ARBA" id="ARBA00022723"/>
    </source>
</evidence>
<dbReference type="Pfam" id="PF00248">
    <property type="entry name" value="Aldo_ket_red"/>
    <property type="match status" value="1"/>
</dbReference>
<dbReference type="PANTHER" id="PTHR43312:SF2">
    <property type="entry name" value="OXIDOREDUCTASE"/>
    <property type="match status" value="1"/>
</dbReference>
<accession>A0A069AEF1</accession>
<dbReference type="PANTHER" id="PTHR43312">
    <property type="entry name" value="D-THREO-ALDOSE 1-DEHYDROGENASE"/>
    <property type="match status" value="1"/>
</dbReference>
<evidence type="ECO:0000256" key="3">
    <source>
        <dbReference type="ARBA" id="ARBA00023014"/>
    </source>
</evidence>
<organism evidence="6">
    <name type="scientific">Clostridioides difficile</name>
    <name type="common">Peptoclostridium difficile</name>
    <dbReference type="NCBI Taxonomy" id="1496"/>
    <lineage>
        <taxon>Bacteria</taxon>
        <taxon>Bacillati</taxon>
        <taxon>Bacillota</taxon>
        <taxon>Clostridia</taxon>
        <taxon>Peptostreptococcales</taxon>
        <taxon>Peptostreptococcaceae</taxon>
        <taxon>Clostridioides</taxon>
    </lineage>
</organism>
<evidence type="ECO:0000313" key="6">
    <source>
        <dbReference type="EMBL" id="CDS89245.1"/>
    </source>
</evidence>
<dbReference type="EMBL" id="LK933249">
    <property type="protein sequence ID" value="CDT55445.1"/>
    <property type="molecule type" value="Genomic_DNA"/>
</dbReference>
<dbReference type="GO" id="GO:0046872">
    <property type="term" value="F:metal ion binding"/>
    <property type="evidence" value="ECO:0007669"/>
    <property type="project" value="UniProtKB-KW"/>
</dbReference>
<keyword evidence="1" id="KW-0479">Metal-binding</keyword>
<dbReference type="PROSITE" id="PS51379">
    <property type="entry name" value="4FE4S_FER_2"/>
    <property type="match status" value="2"/>
</dbReference>
<dbReference type="KEGG" id="pdf:CD630DERM_31910"/>
<evidence type="ECO:0000256" key="2">
    <source>
        <dbReference type="ARBA" id="ARBA00023004"/>
    </source>
</evidence>
<dbReference type="EMBL" id="LK932388">
    <property type="protein sequence ID" value="CDS85519.1"/>
    <property type="molecule type" value="Genomic_DNA"/>
</dbReference>
<dbReference type="AlphaFoldDB" id="A0A069AEF1"/>
<dbReference type="Gene3D" id="3.30.70.20">
    <property type="match status" value="1"/>
</dbReference>
<reference evidence="6" key="1">
    <citation type="submission" date="2014-07" db="EMBL/GenBank/DDBJ databases">
        <authorList>
            <person name="Monot Marc"/>
        </authorList>
    </citation>
    <scope>NUCLEOTIDE SEQUENCE</scope>
    <source>
        <strain evidence="7">7032989</strain>
        <strain evidence="5">7032994</strain>
    </source>
</reference>
<reference evidence="8 9" key="2">
    <citation type="submission" date="2019-04" db="EMBL/GenBank/DDBJ databases">
        <authorList>
            <consortium name="Pathogen Informatics"/>
        </authorList>
    </citation>
    <scope>NUCLEOTIDE SEQUENCE [LARGE SCALE GENOMIC DNA]</scope>
    <source>
        <strain evidence="9">tl291</strain>
        <strain evidence="8">Tl291</strain>
    </source>
</reference>
<dbReference type="EMBL" id="CAAJVP010000008">
    <property type="protein sequence ID" value="VHY08019.1"/>
    <property type="molecule type" value="Genomic_DNA"/>
</dbReference>
<dbReference type="InterPro" id="IPR023210">
    <property type="entry name" value="NADP_OxRdtase_dom"/>
</dbReference>
<dbReference type="PROSITE" id="PS00198">
    <property type="entry name" value="4FE4S_FER_1"/>
    <property type="match status" value="2"/>
</dbReference>
<dbReference type="OMA" id="HGKASDC"/>
<dbReference type="EC" id="1.1.1.-" evidence="8"/>
<evidence type="ECO:0000259" key="4">
    <source>
        <dbReference type="PROSITE" id="PS51379"/>
    </source>
</evidence>
<dbReference type="InterPro" id="IPR017900">
    <property type="entry name" value="4Fe4S_Fe_S_CS"/>
</dbReference>
<dbReference type="Pfam" id="PF13187">
    <property type="entry name" value="Fer4_9"/>
    <property type="match status" value="1"/>
</dbReference>
<keyword evidence="3" id="KW-0411">Iron-sulfur</keyword>
<dbReference type="RefSeq" id="WP_009891610.1">
    <property type="nucleotide sequence ID" value="NZ_BBYB01000097.1"/>
</dbReference>
<evidence type="ECO:0000313" key="7">
    <source>
        <dbReference type="EMBL" id="CDT55445.1"/>
    </source>
</evidence>
<dbReference type="EMBL" id="LK932529">
    <property type="protein sequence ID" value="CDS89245.1"/>
    <property type="molecule type" value="Genomic_DNA"/>
</dbReference>
<feature type="domain" description="4Fe-4S ferredoxin-type" evidence="4">
    <location>
        <begin position="278"/>
        <end position="310"/>
    </location>
</feature>
<dbReference type="InterPro" id="IPR036812">
    <property type="entry name" value="NAD(P)_OxRdtase_dom_sf"/>
</dbReference>
<dbReference type="CDD" id="cd19096">
    <property type="entry name" value="AKR_Fe-S_oxidoreductase"/>
    <property type="match status" value="1"/>
</dbReference>
<dbReference type="GeneID" id="66355605"/>
<dbReference type="GO" id="GO:0016491">
    <property type="term" value="F:oxidoreductase activity"/>
    <property type="evidence" value="ECO:0007669"/>
    <property type="project" value="UniProtKB-KW"/>
</dbReference>
<name>A0A069AEF1_CLODI</name>
<dbReference type="InterPro" id="IPR017896">
    <property type="entry name" value="4Fe4S_Fe-S-bd"/>
</dbReference>
<evidence type="ECO:0000313" key="5">
    <source>
        <dbReference type="EMBL" id="CDS85519.1"/>
    </source>
</evidence>
<dbReference type="InterPro" id="IPR053135">
    <property type="entry name" value="AKR2_Oxidoreductase"/>
</dbReference>
<evidence type="ECO:0000313" key="9">
    <source>
        <dbReference type="Proteomes" id="UP000372533"/>
    </source>
</evidence>
<keyword evidence="2" id="KW-0408">Iron</keyword>
<keyword evidence="8" id="KW-0560">Oxidoreductase</keyword>
<feature type="domain" description="4Fe-4S ferredoxin-type" evidence="4">
    <location>
        <begin position="335"/>
        <end position="363"/>
    </location>
</feature>
<gene>
    <name evidence="8" type="primary">iolS_1</name>
    <name evidence="7" type="ORF">BN1095_560029</name>
    <name evidence="6" type="ORF">BN1096_740010</name>
    <name evidence="5" type="ORF">BN1097_500084</name>
    <name evidence="8" type="ORF">SAMEA1402366_02032</name>
</gene>
<dbReference type="PATRIC" id="fig|1496.1373.peg.1672"/>
<dbReference type="SUPFAM" id="SSF46548">
    <property type="entry name" value="alpha-helical ferredoxin"/>
    <property type="match status" value="1"/>
</dbReference>
<dbReference type="GO" id="GO:0051536">
    <property type="term" value="F:iron-sulfur cluster binding"/>
    <property type="evidence" value="ECO:0007669"/>
    <property type="project" value="UniProtKB-KW"/>
</dbReference>
<dbReference type="Gene3D" id="3.20.20.100">
    <property type="entry name" value="NADP-dependent oxidoreductase domain"/>
    <property type="match status" value="1"/>
</dbReference>